<dbReference type="Proteomes" id="UP000244903">
    <property type="component" value="Chromosome"/>
</dbReference>
<dbReference type="InterPro" id="IPR029063">
    <property type="entry name" value="SAM-dependent_MTases_sf"/>
</dbReference>
<dbReference type="EMBL" id="CP015453">
    <property type="protein sequence ID" value="AWH96902.1"/>
    <property type="molecule type" value="Genomic_DNA"/>
</dbReference>
<sequence>MPTGSADHRDRGASIGIYNRGTLRVYDVGVLGVTNTLIWRCPTRTLVDHYRSHAGPAHLDIGPGTGYFLERIDSPWITMVDLNHASLAAAEARIGSGKQVERIQQSFFAPLGDERQFDSIGLNFLLHCIPGHAKWDRLAELRRHLRPGGTVFGSTVLPSPATANPAARLLNRTYNRVGVFGNAEDTMADLDAALAGMAGVRTRQVGQVALFSARRPE</sequence>
<evidence type="ECO:0000313" key="3">
    <source>
        <dbReference type="Proteomes" id="UP000244903"/>
    </source>
</evidence>
<name>A0AAD0JUH4_9ACTN</name>
<evidence type="ECO:0000313" key="2">
    <source>
        <dbReference type="EMBL" id="AWH96902.1"/>
    </source>
</evidence>
<accession>A0AAD0JUH4</accession>
<dbReference type="AlphaFoldDB" id="A0AAD0JUH4"/>
<protein>
    <recommendedName>
        <fullName evidence="1">Methyltransferase domain-containing protein</fullName>
    </recommendedName>
</protein>
<dbReference type="SUPFAM" id="SSF53335">
    <property type="entry name" value="S-adenosyl-L-methionine-dependent methyltransferases"/>
    <property type="match status" value="1"/>
</dbReference>
<organism evidence="2 3">
    <name type="scientific">Dietzia psychralcaliphila</name>
    <dbReference type="NCBI Taxonomy" id="139021"/>
    <lineage>
        <taxon>Bacteria</taxon>
        <taxon>Bacillati</taxon>
        <taxon>Actinomycetota</taxon>
        <taxon>Actinomycetes</taxon>
        <taxon>Mycobacteriales</taxon>
        <taxon>Dietziaceae</taxon>
        <taxon>Dietzia</taxon>
    </lineage>
</organism>
<evidence type="ECO:0000259" key="1">
    <source>
        <dbReference type="Pfam" id="PF13649"/>
    </source>
</evidence>
<reference evidence="2 3" key="1">
    <citation type="submission" date="2016-04" db="EMBL/GenBank/DDBJ databases">
        <title>Complete genome sequence of the haloalkaliphilic hydrocarbon-degrading bacterium Dietzia psychralcaliphila ILA-1T, isolated from a drain of a fish product-processing plant.</title>
        <authorList>
            <person name="Zhao J."/>
            <person name="Hu B."/>
            <person name="Geng S."/>
            <person name="Nie Y."/>
            <person name="Tang Y."/>
        </authorList>
    </citation>
    <scope>NUCLEOTIDE SEQUENCE [LARGE SCALE GENOMIC DNA]</scope>
    <source>
        <strain evidence="2 3">ILA-1</strain>
    </source>
</reference>
<feature type="domain" description="Methyltransferase" evidence="1">
    <location>
        <begin position="59"/>
        <end position="149"/>
    </location>
</feature>
<gene>
    <name evidence="2" type="ORF">A6048_16940</name>
</gene>
<dbReference type="GO" id="GO:0008757">
    <property type="term" value="F:S-adenosylmethionine-dependent methyltransferase activity"/>
    <property type="evidence" value="ECO:0007669"/>
    <property type="project" value="InterPro"/>
</dbReference>
<dbReference type="KEGG" id="dpc:A6048_16940"/>
<dbReference type="InterPro" id="IPR041698">
    <property type="entry name" value="Methyltransf_25"/>
</dbReference>
<dbReference type="Pfam" id="PF13649">
    <property type="entry name" value="Methyltransf_25"/>
    <property type="match status" value="1"/>
</dbReference>
<keyword evidence="3" id="KW-1185">Reference proteome</keyword>
<dbReference type="Gene3D" id="3.40.50.150">
    <property type="entry name" value="Vaccinia Virus protein VP39"/>
    <property type="match status" value="1"/>
</dbReference>
<proteinExistence type="predicted"/>
<dbReference type="RefSeq" id="WP_107747021.1">
    <property type="nucleotide sequence ID" value="NZ_CP015453.1"/>
</dbReference>
<dbReference type="CDD" id="cd02440">
    <property type="entry name" value="AdoMet_MTases"/>
    <property type="match status" value="1"/>
</dbReference>